<evidence type="ECO:0008006" key="4">
    <source>
        <dbReference type="Google" id="ProtNLM"/>
    </source>
</evidence>
<sequence>MKYQNIFILATLLLLIGCSATPEKAVKNGDVVSDLGVIGNIDKLDHFISEVSYKKESSVKITRFTKEGDPVFIRLNYTQNKIEVEEDPSKDKNGNKEKRNYLCTSITNKEQANEVHYLVMGCSPSRSTELLVVPK</sequence>
<name>A0ABQ6NGN6_9BACL</name>
<comment type="caution">
    <text evidence="2">The sequence shown here is derived from an EMBL/GenBank/DDBJ whole genome shotgun (WGS) entry which is preliminary data.</text>
</comment>
<organism evidence="2 3">
    <name type="scientific">Paenibacillus glycanilyticus</name>
    <dbReference type="NCBI Taxonomy" id="126569"/>
    <lineage>
        <taxon>Bacteria</taxon>
        <taxon>Bacillati</taxon>
        <taxon>Bacillota</taxon>
        <taxon>Bacilli</taxon>
        <taxon>Bacillales</taxon>
        <taxon>Paenibacillaceae</taxon>
        <taxon>Paenibacillus</taxon>
    </lineage>
</organism>
<dbReference type="Pfam" id="PF14275">
    <property type="entry name" value="DUF4362"/>
    <property type="match status" value="1"/>
</dbReference>
<dbReference type="RefSeq" id="WP_317979030.1">
    <property type="nucleotide sequence ID" value="NZ_BTCL01000003.1"/>
</dbReference>
<keyword evidence="3" id="KW-1185">Reference proteome</keyword>
<reference evidence="2 3" key="1">
    <citation type="submission" date="2023-05" db="EMBL/GenBank/DDBJ databases">
        <title>Draft genome of Paenibacillus sp. CCS26.</title>
        <authorList>
            <person name="Akita H."/>
            <person name="Shinto Y."/>
            <person name="Kimura Z."/>
        </authorList>
    </citation>
    <scope>NUCLEOTIDE SEQUENCE [LARGE SCALE GENOMIC DNA]</scope>
    <source>
        <strain evidence="2 3">CCS26</strain>
    </source>
</reference>
<evidence type="ECO:0000256" key="1">
    <source>
        <dbReference type="SAM" id="SignalP"/>
    </source>
</evidence>
<evidence type="ECO:0000313" key="3">
    <source>
        <dbReference type="Proteomes" id="UP001285921"/>
    </source>
</evidence>
<dbReference type="PROSITE" id="PS51257">
    <property type="entry name" value="PROKAR_LIPOPROTEIN"/>
    <property type="match status" value="1"/>
</dbReference>
<dbReference type="EMBL" id="BTCL01000003">
    <property type="protein sequence ID" value="GMK43893.1"/>
    <property type="molecule type" value="Genomic_DNA"/>
</dbReference>
<proteinExistence type="predicted"/>
<feature type="chain" id="PRO_5045355656" description="DUF4362 domain-containing protein" evidence="1">
    <location>
        <begin position="26"/>
        <end position="135"/>
    </location>
</feature>
<keyword evidence="1" id="KW-0732">Signal</keyword>
<evidence type="ECO:0000313" key="2">
    <source>
        <dbReference type="EMBL" id="GMK43893.1"/>
    </source>
</evidence>
<dbReference type="Proteomes" id="UP001285921">
    <property type="component" value="Unassembled WGS sequence"/>
</dbReference>
<feature type="signal peptide" evidence="1">
    <location>
        <begin position="1"/>
        <end position="25"/>
    </location>
</feature>
<gene>
    <name evidence="2" type="ORF">PghCCS26_10200</name>
</gene>
<accession>A0ABQ6NGN6</accession>
<protein>
    <recommendedName>
        <fullName evidence="4">DUF4362 domain-containing protein</fullName>
    </recommendedName>
</protein>
<dbReference type="InterPro" id="IPR025372">
    <property type="entry name" value="DUF4362"/>
</dbReference>